<dbReference type="InterPro" id="IPR009057">
    <property type="entry name" value="Homeodomain-like_sf"/>
</dbReference>
<dbReference type="SMART" id="SM00342">
    <property type="entry name" value="HTH_ARAC"/>
    <property type="match status" value="1"/>
</dbReference>
<gene>
    <name evidence="5" type="ORF">SporoS204_10895</name>
</gene>
<name>A0ABM6JWW5_SPOUR</name>
<evidence type="ECO:0000259" key="4">
    <source>
        <dbReference type="PROSITE" id="PS01124"/>
    </source>
</evidence>
<dbReference type="RefSeq" id="WP_051210595.1">
    <property type="nucleotide sequence ID" value="NZ_CP015108.1"/>
</dbReference>
<dbReference type="PROSITE" id="PS01124">
    <property type="entry name" value="HTH_ARAC_FAMILY_2"/>
    <property type="match status" value="1"/>
</dbReference>
<evidence type="ECO:0000256" key="2">
    <source>
        <dbReference type="ARBA" id="ARBA00023125"/>
    </source>
</evidence>
<keyword evidence="6" id="KW-1185">Reference proteome</keyword>
<feature type="domain" description="HTH araC/xylS-type" evidence="4">
    <location>
        <begin position="146"/>
        <end position="244"/>
    </location>
</feature>
<dbReference type="EMBL" id="CP015108">
    <property type="protein sequence ID" value="ARF14611.1"/>
    <property type="molecule type" value="Genomic_DNA"/>
</dbReference>
<evidence type="ECO:0000256" key="3">
    <source>
        <dbReference type="ARBA" id="ARBA00023163"/>
    </source>
</evidence>
<protein>
    <recommendedName>
        <fullName evidence="4">HTH araC/xylS-type domain-containing protein</fullName>
    </recommendedName>
</protein>
<evidence type="ECO:0000313" key="6">
    <source>
        <dbReference type="Proteomes" id="UP000192486"/>
    </source>
</evidence>
<evidence type="ECO:0000256" key="1">
    <source>
        <dbReference type="ARBA" id="ARBA00023015"/>
    </source>
</evidence>
<keyword evidence="2" id="KW-0238">DNA-binding</keyword>
<organism evidence="5 6">
    <name type="scientific">Sporosarcina ureae</name>
    <dbReference type="NCBI Taxonomy" id="1571"/>
    <lineage>
        <taxon>Bacteria</taxon>
        <taxon>Bacillati</taxon>
        <taxon>Bacillota</taxon>
        <taxon>Bacilli</taxon>
        <taxon>Bacillales</taxon>
        <taxon>Caryophanaceae</taxon>
        <taxon>Sporosarcina</taxon>
    </lineage>
</organism>
<dbReference type="Proteomes" id="UP000192486">
    <property type="component" value="Chromosome"/>
</dbReference>
<dbReference type="Pfam" id="PF12833">
    <property type="entry name" value="HTH_18"/>
    <property type="match status" value="1"/>
</dbReference>
<dbReference type="PRINTS" id="PR00032">
    <property type="entry name" value="HTHARAC"/>
</dbReference>
<dbReference type="SUPFAM" id="SSF46689">
    <property type="entry name" value="Homeodomain-like"/>
    <property type="match status" value="2"/>
</dbReference>
<proteinExistence type="predicted"/>
<keyword evidence="1" id="KW-0805">Transcription regulation</keyword>
<evidence type="ECO:0000313" key="5">
    <source>
        <dbReference type="EMBL" id="ARF14611.1"/>
    </source>
</evidence>
<keyword evidence="3" id="KW-0804">Transcription</keyword>
<dbReference type="Gene3D" id="1.10.10.60">
    <property type="entry name" value="Homeodomain-like"/>
    <property type="match status" value="2"/>
</dbReference>
<dbReference type="PANTHER" id="PTHR43280">
    <property type="entry name" value="ARAC-FAMILY TRANSCRIPTIONAL REGULATOR"/>
    <property type="match status" value="1"/>
</dbReference>
<dbReference type="PANTHER" id="PTHR43280:SF2">
    <property type="entry name" value="HTH-TYPE TRANSCRIPTIONAL REGULATOR EXSA"/>
    <property type="match status" value="1"/>
</dbReference>
<accession>A0ABM6JWW5</accession>
<sequence length="260" mass="30669">MTGKITEASSLDLISVIDKEGNTERAKLFFYLEQQFLLQIFNLELGSARSTLKEIQGVLYEYKPRYSFEVIKYYFITLSSIMTRRLQKASICTEENALRFNVACIEMIHTNLHTENVKEIGDELVEFYYYILKGKVKPSLSHETVNEVIQYINANVEKPLIVEEIAKQFNVSTSHLSRIFREHTSVTLVEYITMRKIEEIQFYLRFSNLKIAEIAERFHFCNQSYFTRVFKKYTGLTPRRFQKDLDGNYFRFTIKKGDSL</sequence>
<reference evidence="5 6" key="1">
    <citation type="submission" date="2016-04" db="EMBL/GenBank/DDBJ databases">
        <title>Comparative Genomics and Epigenetics of Sporosarcina ureae.</title>
        <authorList>
            <person name="Oliver A.S."/>
            <person name="Cooper K.K."/>
        </authorList>
    </citation>
    <scope>NUCLEOTIDE SEQUENCE [LARGE SCALE GENOMIC DNA]</scope>
    <source>
        <strain evidence="5 6">S204</strain>
    </source>
</reference>
<dbReference type="InterPro" id="IPR020449">
    <property type="entry name" value="Tscrpt_reg_AraC-type_HTH"/>
</dbReference>
<dbReference type="InterPro" id="IPR018060">
    <property type="entry name" value="HTH_AraC"/>
</dbReference>